<keyword evidence="1" id="KW-1133">Transmembrane helix</keyword>
<feature type="transmembrane region" description="Helical" evidence="1">
    <location>
        <begin position="79"/>
        <end position="100"/>
    </location>
</feature>
<feature type="transmembrane region" description="Helical" evidence="1">
    <location>
        <begin position="183"/>
        <end position="202"/>
    </location>
</feature>
<feature type="transmembrane region" description="Helical" evidence="1">
    <location>
        <begin position="144"/>
        <end position="162"/>
    </location>
</feature>
<protein>
    <submittedName>
        <fullName evidence="2">Uncharacterized protein</fullName>
    </submittedName>
</protein>
<keyword evidence="1" id="KW-0472">Membrane</keyword>
<evidence type="ECO:0000256" key="1">
    <source>
        <dbReference type="SAM" id="Phobius"/>
    </source>
</evidence>
<evidence type="ECO:0000313" key="2">
    <source>
        <dbReference type="EMBL" id="MBF6300079.1"/>
    </source>
</evidence>
<reference evidence="2 3" key="1">
    <citation type="submission" date="2020-10" db="EMBL/GenBank/DDBJ databases">
        <title>Identification of Nocardia species via Next-generation sequencing and recognition of intraspecies genetic diversity.</title>
        <authorList>
            <person name="Li P."/>
            <person name="Li P."/>
            <person name="Lu B."/>
        </authorList>
    </citation>
    <scope>NUCLEOTIDE SEQUENCE [LARGE SCALE GENOMIC DNA]</scope>
    <source>
        <strain evidence="2 3">BJ06-0157</strain>
    </source>
</reference>
<feature type="transmembrane region" description="Helical" evidence="1">
    <location>
        <begin position="31"/>
        <end position="54"/>
    </location>
</feature>
<organism evidence="2 3">
    <name type="scientific">Nocardia amamiensis</name>
    <dbReference type="NCBI Taxonomy" id="404578"/>
    <lineage>
        <taxon>Bacteria</taxon>
        <taxon>Bacillati</taxon>
        <taxon>Actinomycetota</taxon>
        <taxon>Actinomycetes</taxon>
        <taxon>Mycobacteriales</taxon>
        <taxon>Nocardiaceae</taxon>
        <taxon>Nocardia</taxon>
    </lineage>
</organism>
<dbReference type="Proteomes" id="UP000702209">
    <property type="component" value="Unassembled WGS sequence"/>
</dbReference>
<comment type="caution">
    <text evidence="2">The sequence shown here is derived from an EMBL/GenBank/DDBJ whole genome shotgun (WGS) entry which is preliminary data.</text>
</comment>
<dbReference type="RefSeq" id="WP_195131333.1">
    <property type="nucleotide sequence ID" value="NZ_JADLQX010000016.1"/>
</dbReference>
<feature type="transmembrane region" description="Helical" evidence="1">
    <location>
        <begin position="112"/>
        <end position="132"/>
    </location>
</feature>
<keyword evidence="1" id="KW-0812">Transmembrane</keyword>
<name>A0ABS0CTY7_9NOCA</name>
<proteinExistence type="predicted"/>
<dbReference type="EMBL" id="JADLQX010000016">
    <property type="protein sequence ID" value="MBF6300079.1"/>
    <property type="molecule type" value="Genomic_DNA"/>
</dbReference>
<keyword evidence="3" id="KW-1185">Reference proteome</keyword>
<evidence type="ECO:0000313" key="3">
    <source>
        <dbReference type="Proteomes" id="UP000702209"/>
    </source>
</evidence>
<gene>
    <name evidence="2" type="ORF">IU459_21405</name>
</gene>
<accession>A0ABS0CTY7</accession>
<sequence length="314" mass="34225">MSQPPDEQAPTSATGLAFDGFTHVARSLGQLVAPTTLLTAVLFYFGWAHVYWFFNYFGVDSTTLNPSIREYLMRTVDTLFVPLTLVGVIGMAVLWGYLALPDSVRARQPGRWATTVIAVIAAAVLINGLSRIYVVTPLNKGLCVAPVSIIAAVLVFWLLVVLRRKRLRERLPATAPPPSQAAAVAEWVILFIMVGINLFWIATDYSVAVGQTRAREWAAQLPTGSQVIIYSEKELHLSGSDVRRTSCGTDPGAGSAYRFRYDGLVPLSRIGDHYVLVPRTWRPGHGAAIVLPAQSPGAIRFEFRLAGDTVPASC</sequence>